<accession>A0A199VWU6</accession>
<sequence length="708" mass="78737">MEASSGDSPIAATSEKFPDLEKKESDLEAPITTGGSGRKSSGSKETGHSILNSVNKSTFQIKKPTHRRSASPINWFPRKKADSYLKRKIKHLQEVGGMNLSLDETLGSANPHYTRIAREKIAAREAARKAMKARKAAMVEASWCRILQAARIQSKEAEEVLEKAKLHAAEAFEAARAMGVMMYDKPDCPRQPCEVVTSAAVGGRSTHKISASFETAFEVDKEVAAAVKKAFIWLANCPSSSNKEEFKDLLWKISQNPDSNETGEDLTDPQSEVELELVHKMLDRLKRLHEDELSSLAVVVATCGLNAALLEVESGKDHDLGPVNSLSVGFLGTSTRRFSNVQGFLEENLQKKEAVTEVPSLDKFLVKHVSRLQREVEEARKVKKSDSKLENERSRGSNVTTAECASDLGSVLVKHVSKLEREIQEAKKNIHKDNPRPEGGKCMESNDIEGVNAENQGAESNNVASESTGSCEDRKKHELLAGHRNAQAYSHGGILEDKENIVLDQVNKRLSRVERAKNEVLKTFSSINNNGGEETQFAGLDKILVKPVCRLEKEKMQRLENVSNFKSQKCEKRQGNEAIPLESLDKILVKHVSRLEREKMAFRGNDDSITIKKREKESKEKGVVESLGEILVKHQSKLEKAKLAASEQLGDDFQNAKTRKEARERELLEAWGGLSLGNSIKPHLSRIERDKAAWRRAEEEEQMHAMGV</sequence>
<reference evidence="2 3" key="1">
    <citation type="journal article" date="2016" name="DNA Res.">
        <title>The draft genome of MD-2 pineapple using hybrid error correction of long reads.</title>
        <authorList>
            <person name="Redwan R.M."/>
            <person name="Saidin A."/>
            <person name="Kumar S.V."/>
        </authorList>
    </citation>
    <scope>NUCLEOTIDE SEQUENCE [LARGE SCALE GENOMIC DNA]</scope>
    <source>
        <strain evidence="3">cv. MD2</strain>
        <tissue evidence="2">Leaf</tissue>
    </source>
</reference>
<dbReference type="Proteomes" id="UP000092600">
    <property type="component" value="Unassembled WGS sequence"/>
</dbReference>
<dbReference type="AlphaFoldDB" id="A0A199VWU6"/>
<evidence type="ECO:0000313" key="2">
    <source>
        <dbReference type="EMBL" id="OAY81468.1"/>
    </source>
</evidence>
<gene>
    <name evidence="2" type="ORF">ACMD2_05569</name>
</gene>
<evidence type="ECO:0000256" key="1">
    <source>
        <dbReference type="SAM" id="MobiDB-lite"/>
    </source>
</evidence>
<feature type="region of interest" description="Disordered" evidence="1">
    <location>
        <begin position="1"/>
        <end position="72"/>
    </location>
</feature>
<protein>
    <submittedName>
        <fullName evidence="2">Uncharacterized protein</fullName>
    </submittedName>
</protein>
<comment type="caution">
    <text evidence="2">The sequence shown here is derived from an EMBL/GenBank/DDBJ whole genome shotgun (WGS) entry which is preliminary data.</text>
</comment>
<dbReference type="EMBL" id="LSRQ01000665">
    <property type="protein sequence ID" value="OAY81468.1"/>
    <property type="molecule type" value="Genomic_DNA"/>
</dbReference>
<name>A0A199VWU6_ANACO</name>
<dbReference type="PANTHER" id="PTHR36325">
    <property type="entry name" value="MYOSIN-2 HEAVY CHAIN-LIKE PROTEIN"/>
    <property type="match status" value="1"/>
</dbReference>
<proteinExistence type="predicted"/>
<dbReference type="STRING" id="4615.A0A199VWU6"/>
<feature type="region of interest" description="Disordered" evidence="1">
    <location>
        <begin position="378"/>
        <end position="400"/>
    </location>
</feature>
<evidence type="ECO:0000313" key="3">
    <source>
        <dbReference type="Proteomes" id="UP000092600"/>
    </source>
</evidence>
<feature type="compositionally biased region" description="Polar residues" evidence="1">
    <location>
        <begin position="49"/>
        <end position="60"/>
    </location>
</feature>
<feature type="compositionally biased region" description="Basic and acidic residues" evidence="1">
    <location>
        <begin position="378"/>
        <end position="395"/>
    </location>
</feature>
<feature type="compositionally biased region" description="Basic and acidic residues" evidence="1">
    <location>
        <begin position="16"/>
        <end position="26"/>
    </location>
</feature>
<organism evidence="2 3">
    <name type="scientific">Ananas comosus</name>
    <name type="common">Pineapple</name>
    <name type="synonym">Ananas ananas</name>
    <dbReference type="NCBI Taxonomy" id="4615"/>
    <lineage>
        <taxon>Eukaryota</taxon>
        <taxon>Viridiplantae</taxon>
        <taxon>Streptophyta</taxon>
        <taxon>Embryophyta</taxon>
        <taxon>Tracheophyta</taxon>
        <taxon>Spermatophyta</taxon>
        <taxon>Magnoliopsida</taxon>
        <taxon>Liliopsida</taxon>
        <taxon>Poales</taxon>
        <taxon>Bromeliaceae</taxon>
        <taxon>Bromelioideae</taxon>
        <taxon>Ananas</taxon>
    </lineage>
</organism>
<dbReference type="PANTHER" id="PTHR36325:SF1">
    <property type="entry name" value="MYOSIN-2 HEAVY CHAIN-LIKE PROTEIN"/>
    <property type="match status" value="1"/>
</dbReference>